<name>A0ABZ2L1J4_9BACT</name>
<dbReference type="Proteomes" id="UP001374803">
    <property type="component" value="Chromosome"/>
</dbReference>
<reference evidence="2" key="1">
    <citation type="submission" date="2021-12" db="EMBL/GenBank/DDBJ databases">
        <title>Discovery of the Pendulisporaceae a myxobacterial family with distinct sporulation behavior and unique specialized metabolism.</title>
        <authorList>
            <person name="Garcia R."/>
            <person name="Popoff A."/>
            <person name="Bader C.D."/>
            <person name="Loehr J."/>
            <person name="Walesch S."/>
            <person name="Walt C."/>
            <person name="Boldt J."/>
            <person name="Bunk B."/>
            <person name="Haeckl F.J.F.P.J."/>
            <person name="Gunesch A.P."/>
            <person name="Birkelbach J."/>
            <person name="Nuebel U."/>
            <person name="Pietschmann T."/>
            <person name="Bach T."/>
            <person name="Mueller R."/>
        </authorList>
    </citation>
    <scope>NUCLEOTIDE SEQUENCE</scope>
    <source>
        <strain evidence="2">MSr11367</strain>
    </source>
</reference>
<organism evidence="2 3">
    <name type="scientific">Pendulispora rubella</name>
    <dbReference type="NCBI Taxonomy" id="2741070"/>
    <lineage>
        <taxon>Bacteria</taxon>
        <taxon>Pseudomonadati</taxon>
        <taxon>Myxococcota</taxon>
        <taxon>Myxococcia</taxon>
        <taxon>Myxococcales</taxon>
        <taxon>Sorangiineae</taxon>
        <taxon>Pendulisporaceae</taxon>
        <taxon>Pendulispora</taxon>
    </lineage>
</organism>
<feature type="region of interest" description="Disordered" evidence="1">
    <location>
        <begin position="28"/>
        <end position="60"/>
    </location>
</feature>
<dbReference type="Gene3D" id="3.50.70.20">
    <property type="entry name" value="Cytochrome P460"/>
    <property type="match status" value="1"/>
</dbReference>
<gene>
    <name evidence="2" type="ORF">LVJ94_48445</name>
</gene>
<dbReference type="EMBL" id="CP089983">
    <property type="protein sequence ID" value="WXB04713.1"/>
    <property type="molecule type" value="Genomic_DNA"/>
</dbReference>
<protein>
    <recommendedName>
        <fullName evidence="4">Cytochrome P460 domain-containing protein</fullName>
    </recommendedName>
</protein>
<keyword evidence="3" id="KW-1185">Reference proteome</keyword>
<evidence type="ECO:0000313" key="2">
    <source>
        <dbReference type="EMBL" id="WXB04713.1"/>
    </source>
</evidence>
<evidence type="ECO:0008006" key="4">
    <source>
        <dbReference type="Google" id="ProtNLM"/>
    </source>
</evidence>
<evidence type="ECO:0000313" key="3">
    <source>
        <dbReference type="Proteomes" id="UP001374803"/>
    </source>
</evidence>
<evidence type="ECO:0000256" key="1">
    <source>
        <dbReference type="SAM" id="MobiDB-lite"/>
    </source>
</evidence>
<dbReference type="RefSeq" id="WP_394834357.1">
    <property type="nucleotide sequence ID" value="NZ_CP089929.1"/>
</dbReference>
<sequence>MPRLVNTHAFVFALLPAVVPNCAPYDESPLGSLDDEPRDGGAPRRGSDSGDVSDAAAPGAPGSQEHFAWWFKNLNYRRHPAFAKVTSAPYPSAVAGGSSIEVYVTKSLADTYLGIRPDRTGSNASILPPTVIVREVFGVNGQLTKLTVMAKGLDGYNPDLGDWYFGEFDSRGNVLLDSNGRRRAGRLGDCYACHLPRRDDAYLFGVPDSARAQ</sequence>
<accession>A0ABZ2L1J4</accession>
<dbReference type="CDD" id="cd20716">
    <property type="entry name" value="cyt_P460_fam"/>
    <property type="match status" value="1"/>
</dbReference>
<feature type="compositionally biased region" description="Basic and acidic residues" evidence="1">
    <location>
        <begin position="38"/>
        <end position="48"/>
    </location>
</feature>
<dbReference type="InterPro" id="IPR038142">
    <property type="entry name" value="Cytochrome_P460_sp"/>
</dbReference>
<proteinExistence type="predicted"/>